<dbReference type="InterPro" id="IPR043128">
    <property type="entry name" value="Rev_trsase/Diguanyl_cyclase"/>
</dbReference>
<sequence>DKVLCFNPGNMTDNRELIIDYQYTNPDTAYIEVPFSDRNPYRPGTTITDASFLTIPTEGFENLKTNLLLNGSEISCKPIGYHHTYYQYAPFGYTIKAQYDVDVAPNITYILKNHPIKQIFTYPPSYGRPDSQNDIQAMTCSNIEDKYIFYVLHKFGVVGTDCIPNTGIPVSATECSEPEGKYEKYLEGFSQAWFFGGNDAAKEALIKFGPIQFMPYSGVIIGWEGDNWVIASESTYDFRYVLDTIPIDPKMTDEVGLVYAIASQQYLAGYERSIFTYFNSLQQSTFSCQISNPHPHTQSSPFIETVYLVLMGSVNQIIRLWKDQSNNIVNSILYKQHVIYRSNQRMLIESFGYLAKDWSRRFDKTRHLGRMSNRTIQMKVFESLIYSEQQQKVIKEVKTEQLQWINPIPARSKRGKWRQKKIMDCSERNKHRNSYDFKMNDIQTQRQLARHQDWAIKIDLESAYNHVLVSSNLFKYLGFQFKDKFYIYRVMCFGIKNASLVFHKRLKPLMQHIRTSHQIRCLSYSDDLVFLNNSKENFQQQIPRFQRSKRTLAGRSQKKNHFQHHNNRQNFLIGKRTQATINQQ</sequence>
<protein>
    <recommendedName>
        <fullName evidence="2">Reverse transcriptase domain-containing protein</fullName>
    </recommendedName>
</protein>
<feature type="non-terminal residue" evidence="3">
    <location>
        <position position="1"/>
    </location>
</feature>
<dbReference type="InterPro" id="IPR052055">
    <property type="entry name" value="Hepadnavirus_pol/RT"/>
</dbReference>
<dbReference type="PANTHER" id="PTHR33050:SF7">
    <property type="entry name" value="RIBONUCLEASE H"/>
    <property type="match status" value="1"/>
</dbReference>
<reference evidence="3 4" key="1">
    <citation type="submission" date="2019-03" db="EMBL/GenBank/DDBJ databases">
        <title>Single cell metagenomics reveals metabolic interactions within the superorganism composed of flagellate Streblomastix strix and complex community of Bacteroidetes bacteria on its surface.</title>
        <authorList>
            <person name="Treitli S.C."/>
            <person name="Kolisko M."/>
            <person name="Husnik F."/>
            <person name="Keeling P."/>
            <person name="Hampl V."/>
        </authorList>
    </citation>
    <scope>NUCLEOTIDE SEQUENCE [LARGE SCALE GENOMIC DNA]</scope>
    <source>
        <strain evidence="3">ST1C</strain>
    </source>
</reference>
<dbReference type="InterPro" id="IPR000477">
    <property type="entry name" value="RT_dom"/>
</dbReference>
<proteinExistence type="predicted"/>
<evidence type="ECO:0000313" key="3">
    <source>
        <dbReference type="EMBL" id="KAA6398552.1"/>
    </source>
</evidence>
<feature type="region of interest" description="Disordered" evidence="1">
    <location>
        <begin position="553"/>
        <end position="584"/>
    </location>
</feature>
<dbReference type="EMBL" id="SNRW01000931">
    <property type="protein sequence ID" value="KAA6398552.1"/>
    <property type="molecule type" value="Genomic_DNA"/>
</dbReference>
<accession>A0A5J4WVF3</accession>
<feature type="compositionally biased region" description="Basic residues" evidence="1">
    <location>
        <begin position="553"/>
        <end position="567"/>
    </location>
</feature>
<evidence type="ECO:0000259" key="2">
    <source>
        <dbReference type="Pfam" id="PF00078"/>
    </source>
</evidence>
<dbReference type="InterPro" id="IPR043502">
    <property type="entry name" value="DNA/RNA_pol_sf"/>
</dbReference>
<feature type="domain" description="Reverse transcriptase" evidence="2">
    <location>
        <begin position="430"/>
        <end position="547"/>
    </location>
</feature>
<dbReference type="SUPFAM" id="SSF56672">
    <property type="entry name" value="DNA/RNA polymerases"/>
    <property type="match status" value="1"/>
</dbReference>
<dbReference type="Gene3D" id="3.10.10.10">
    <property type="entry name" value="HIV Type 1 Reverse Transcriptase, subunit A, domain 1"/>
    <property type="match status" value="1"/>
</dbReference>
<gene>
    <name evidence="3" type="ORF">EZS28_005914</name>
</gene>
<organism evidence="3 4">
    <name type="scientific">Streblomastix strix</name>
    <dbReference type="NCBI Taxonomy" id="222440"/>
    <lineage>
        <taxon>Eukaryota</taxon>
        <taxon>Metamonada</taxon>
        <taxon>Preaxostyla</taxon>
        <taxon>Oxymonadida</taxon>
        <taxon>Streblomastigidae</taxon>
        <taxon>Streblomastix</taxon>
    </lineage>
</organism>
<dbReference type="Pfam" id="PF00078">
    <property type="entry name" value="RVT_1"/>
    <property type="match status" value="1"/>
</dbReference>
<dbReference type="AlphaFoldDB" id="A0A5J4WVF3"/>
<name>A0A5J4WVF3_9EUKA</name>
<dbReference type="Gene3D" id="3.30.70.270">
    <property type="match status" value="1"/>
</dbReference>
<evidence type="ECO:0000256" key="1">
    <source>
        <dbReference type="SAM" id="MobiDB-lite"/>
    </source>
</evidence>
<comment type="caution">
    <text evidence="3">The sequence shown here is derived from an EMBL/GenBank/DDBJ whole genome shotgun (WGS) entry which is preliminary data.</text>
</comment>
<evidence type="ECO:0000313" key="4">
    <source>
        <dbReference type="Proteomes" id="UP000324800"/>
    </source>
</evidence>
<dbReference type="Proteomes" id="UP000324800">
    <property type="component" value="Unassembled WGS sequence"/>
</dbReference>
<dbReference type="PANTHER" id="PTHR33050">
    <property type="entry name" value="REVERSE TRANSCRIPTASE DOMAIN-CONTAINING PROTEIN"/>
    <property type="match status" value="1"/>
</dbReference>